<organism evidence="1 2">
    <name type="scientific">candidate division WWE3 bacterium GW2011_GWB1_44_4</name>
    <dbReference type="NCBI Taxonomy" id="1619116"/>
    <lineage>
        <taxon>Bacteria</taxon>
        <taxon>Katanobacteria</taxon>
    </lineage>
</organism>
<evidence type="ECO:0000313" key="1">
    <source>
        <dbReference type="EMBL" id="KKT70076.1"/>
    </source>
</evidence>
<protein>
    <submittedName>
        <fullName evidence="1">Uncharacterized protein</fullName>
    </submittedName>
</protein>
<comment type="caution">
    <text evidence="1">The sequence shown here is derived from an EMBL/GenBank/DDBJ whole genome shotgun (WGS) entry which is preliminary data.</text>
</comment>
<evidence type="ECO:0000313" key="2">
    <source>
        <dbReference type="Proteomes" id="UP000034783"/>
    </source>
</evidence>
<dbReference type="AlphaFoldDB" id="A0A0G1JEM3"/>
<dbReference type="EMBL" id="LCJD01000003">
    <property type="protein sequence ID" value="KKT70076.1"/>
    <property type="molecule type" value="Genomic_DNA"/>
</dbReference>
<gene>
    <name evidence="1" type="ORF">UW65_C0003G0003</name>
</gene>
<reference evidence="1 2" key="1">
    <citation type="journal article" date="2015" name="Nature">
        <title>rRNA introns, odd ribosomes, and small enigmatic genomes across a large radiation of phyla.</title>
        <authorList>
            <person name="Brown C.T."/>
            <person name="Hug L.A."/>
            <person name="Thomas B.C."/>
            <person name="Sharon I."/>
            <person name="Castelle C.J."/>
            <person name="Singh A."/>
            <person name="Wilkins M.J."/>
            <person name="Williams K.H."/>
            <person name="Banfield J.F."/>
        </authorList>
    </citation>
    <scope>NUCLEOTIDE SEQUENCE [LARGE SCALE GENOMIC DNA]</scope>
</reference>
<proteinExistence type="predicted"/>
<sequence length="214" mass="23578">MGSPATPNIESGDVDLPQLGLLERKFFEFGTMGHLRKLREQLFETIHDSKLGVLLSNDVDRRLESLNGRVGGLVGLSKFANNIALCNVQVCIRNFNTGDSDLIERAGGMCFEAASIAEVTAHLMHYRLAPRERVIGGFTQIVCVKLRSKTDGNEEYHAVLKLDQISRNGASTTRFCDPINGVEDTWDRFVSGEAYLSKDSAPAYIVGSLDRISL</sequence>
<name>A0A0G1JEM3_UNCKA</name>
<dbReference type="Proteomes" id="UP000034783">
    <property type="component" value="Unassembled WGS sequence"/>
</dbReference>
<accession>A0A0G1JEM3</accession>